<dbReference type="PANTHER" id="PTHR43002">
    <property type="entry name" value="GLYCOGEN DEBRANCHING ENZYME"/>
    <property type="match status" value="1"/>
</dbReference>
<keyword evidence="5" id="KW-1185">Reference proteome</keyword>
<proteinExistence type="inferred from homology"/>
<dbReference type="SUPFAM" id="SSF51445">
    <property type="entry name" value="(Trans)glycosidases"/>
    <property type="match status" value="1"/>
</dbReference>
<dbReference type="InterPro" id="IPR017853">
    <property type="entry name" value="GH"/>
</dbReference>
<comment type="similarity">
    <text evidence="1">Belongs to the glycosyl hydrolase 13 family.</text>
</comment>
<evidence type="ECO:0000256" key="2">
    <source>
        <dbReference type="SAM" id="SignalP"/>
    </source>
</evidence>
<dbReference type="GO" id="GO:0005975">
    <property type="term" value="P:carbohydrate metabolic process"/>
    <property type="evidence" value="ECO:0007669"/>
    <property type="project" value="InterPro"/>
</dbReference>
<dbReference type="Pfam" id="PF16328">
    <property type="entry name" value="DUF4961"/>
    <property type="match status" value="1"/>
</dbReference>
<reference evidence="4 5" key="1">
    <citation type="submission" date="2019-09" db="EMBL/GenBank/DDBJ databases">
        <title>Genomes of family Cryomorphaceae.</title>
        <authorList>
            <person name="Bowman J.P."/>
        </authorList>
    </citation>
    <scope>NUCLEOTIDE SEQUENCE [LARGE SCALE GENOMIC DNA]</scope>
    <source>
        <strain evidence="4 5">LMG 25704</strain>
    </source>
</reference>
<dbReference type="CDD" id="cd11350">
    <property type="entry name" value="AmyAc_4"/>
    <property type="match status" value="1"/>
</dbReference>
<evidence type="ECO:0000313" key="4">
    <source>
        <dbReference type="EMBL" id="KAB2813830.1"/>
    </source>
</evidence>
<dbReference type="Pfam" id="PF00128">
    <property type="entry name" value="Alpha-amylase"/>
    <property type="match status" value="1"/>
</dbReference>
<dbReference type="SMART" id="SM00642">
    <property type="entry name" value="Aamy"/>
    <property type="match status" value="1"/>
</dbReference>
<dbReference type="EMBL" id="WBVO01000002">
    <property type="protein sequence ID" value="KAB2813830.1"/>
    <property type="molecule type" value="Genomic_DNA"/>
</dbReference>
<dbReference type="InterPro" id="IPR013783">
    <property type="entry name" value="Ig-like_fold"/>
</dbReference>
<organism evidence="4 5">
    <name type="scientific">Phaeocystidibacter luteus</name>
    <dbReference type="NCBI Taxonomy" id="911197"/>
    <lineage>
        <taxon>Bacteria</taxon>
        <taxon>Pseudomonadati</taxon>
        <taxon>Bacteroidota</taxon>
        <taxon>Flavobacteriia</taxon>
        <taxon>Flavobacteriales</taxon>
        <taxon>Phaeocystidibacteraceae</taxon>
        <taxon>Phaeocystidibacter</taxon>
    </lineage>
</organism>
<accession>A0A6N6RJL2</accession>
<dbReference type="InterPro" id="IPR006047">
    <property type="entry name" value="GH13_cat_dom"/>
</dbReference>
<dbReference type="InterPro" id="IPR032522">
    <property type="entry name" value="DUF4961"/>
</dbReference>
<dbReference type="Proteomes" id="UP000468650">
    <property type="component" value="Unassembled WGS sequence"/>
</dbReference>
<name>A0A6N6RJL2_9FLAO</name>
<evidence type="ECO:0000256" key="1">
    <source>
        <dbReference type="ARBA" id="ARBA00008061"/>
    </source>
</evidence>
<dbReference type="Gene3D" id="2.60.40.4070">
    <property type="match status" value="1"/>
</dbReference>
<dbReference type="OrthoDB" id="9761875at2"/>
<dbReference type="Gene3D" id="2.60.40.10">
    <property type="entry name" value="Immunoglobulins"/>
    <property type="match status" value="1"/>
</dbReference>
<feature type="signal peptide" evidence="2">
    <location>
        <begin position="1"/>
        <end position="21"/>
    </location>
</feature>
<dbReference type="SUPFAM" id="SSF81296">
    <property type="entry name" value="E set domains"/>
    <property type="match status" value="1"/>
</dbReference>
<sequence length="937" mass="106174">MRKRLSLVLALGLTISGFSQVTLTPTFVTQNDTVTVTFDATQGNAALVGVSQVYAHTGVITNLSTSATDWRHVQGTWGTDDARMKMTNIGNNKHTLKYHINSFYSVPSNETVSALAFVFRDQAGNTVGRASDGSDIFVPIYTSAFAAAIISPSDPNLLLEQTDSVELEGQASQSAALDFLVDGNSVATTNGNVLNHTLQLNTLSPGLHTIVFSADNGSTTIYDTLEITIRTMTPTGSKPSWGKPGITWRNDSLYLELRAPGKEYVYVIGDFNDWKLDEPYQMTKTPNDSVFWIILDNLTPGQPVKFQYHVGADAIRVADPYSRVVLDPWNDPWIHDSTYANVPDYPVGKASNIVSYSDPNPAQYTWDNSYTYQRPDQEELVIYELLIRDFREGHSYNSVIEKLDYLQNLGVNTIELMPIMEFEGNESWGYNPSFFFAVDKYYGETNELKRFVDSCHKRGIAVILDIVLNHAFGQNPMVRMYWDGANNRPAANSPWFNPVPKHDFNVGYDFNHESFDTRKFCRDVLTYWMEEFQVDGYRMDLSKGLTQKNTLGNVGLWGQYDQTRVDILTDYANTVWSVDPGAYFTLEHFADISEETALANGGMMLWGNENHQYNEGSMGYPSNFFGVTHKSRGWADMHLIGYMESHDEERLMYRNINFGNRNVNYTTREIDTALQRVALASTFFYTLPGPKMLWMFGEVGYDYSIDYNGRVGNKPIRWDYFQDSNRRALYNHFAILNELRSQHEIFRKDGNLQLGLSAYTKRIGLSDANMNVIILGNFNIVDATINPQFSQTGMWYEFFTNDSLNVTDTDSILSLKPGEYRLYSDVRLRPAPMEPGDTSEPADTPTTNQVRVFPTIADENGVHFEIETVTNDFVEIYIYDLQGNQIWDYTSYGMTESIRDVIWKGTTNAGNYVSNGVYVYRIQRLGGVTEGKLVLLR</sequence>
<gene>
    <name evidence="4" type="ORF">F8C67_03870</name>
</gene>
<evidence type="ECO:0000313" key="5">
    <source>
        <dbReference type="Proteomes" id="UP000468650"/>
    </source>
</evidence>
<dbReference type="InterPro" id="IPR014756">
    <property type="entry name" value="Ig_E-set"/>
</dbReference>
<evidence type="ECO:0000259" key="3">
    <source>
        <dbReference type="SMART" id="SM00642"/>
    </source>
</evidence>
<comment type="caution">
    <text evidence="4">The sequence shown here is derived from an EMBL/GenBank/DDBJ whole genome shotgun (WGS) entry which is preliminary data.</text>
</comment>
<protein>
    <recommendedName>
        <fullName evidence="3">Glycosyl hydrolase family 13 catalytic domain-containing protein</fullName>
    </recommendedName>
</protein>
<dbReference type="RefSeq" id="WP_151666498.1">
    <property type="nucleotide sequence ID" value="NZ_WBVO01000002.1"/>
</dbReference>
<dbReference type="AlphaFoldDB" id="A0A6N6RJL2"/>
<keyword evidence="2" id="KW-0732">Signal</keyword>
<feature type="domain" description="Glycosyl hydrolase family 13 catalytic" evidence="3">
    <location>
        <begin position="384"/>
        <end position="740"/>
    </location>
</feature>
<feature type="chain" id="PRO_5026698396" description="Glycosyl hydrolase family 13 catalytic domain-containing protein" evidence="2">
    <location>
        <begin position="22"/>
        <end position="937"/>
    </location>
</feature>
<dbReference type="Gene3D" id="3.20.20.80">
    <property type="entry name" value="Glycosidases"/>
    <property type="match status" value="1"/>
</dbReference>